<protein>
    <submittedName>
        <fullName evidence="1">Uncharacterized protein</fullName>
    </submittedName>
</protein>
<evidence type="ECO:0000313" key="1">
    <source>
        <dbReference type="EMBL" id="KAF2030249.1"/>
    </source>
</evidence>
<evidence type="ECO:0000313" key="2">
    <source>
        <dbReference type="Proteomes" id="UP000799777"/>
    </source>
</evidence>
<organism evidence="1 2">
    <name type="scientific">Setomelanomma holmii</name>
    <dbReference type="NCBI Taxonomy" id="210430"/>
    <lineage>
        <taxon>Eukaryota</taxon>
        <taxon>Fungi</taxon>
        <taxon>Dikarya</taxon>
        <taxon>Ascomycota</taxon>
        <taxon>Pezizomycotina</taxon>
        <taxon>Dothideomycetes</taxon>
        <taxon>Pleosporomycetidae</taxon>
        <taxon>Pleosporales</taxon>
        <taxon>Pleosporineae</taxon>
        <taxon>Phaeosphaeriaceae</taxon>
        <taxon>Setomelanomma</taxon>
    </lineage>
</organism>
<reference evidence="1" key="1">
    <citation type="journal article" date="2020" name="Stud. Mycol.">
        <title>101 Dothideomycetes genomes: a test case for predicting lifestyles and emergence of pathogens.</title>
        <authorList>
            <person name="Haridas S."/>
            <person name="Albert R."/>
            <person name="Binder M."/>
            <person name="Bloem J."/>
            <person name="Labutti K."/>
            <person name="Salamov A."/>
            <person name="Andreopoulos B."/>
            <person name="Baker S."/>
            <person name="Barry K."/>
            <person name="Bills G."/>
            <person name="Bluhm B."/>
            <person name="Cannon C."/>
            <person name="Castanera R."/>
            <person name="Culley D."/>
            <person name="Daum C."/>
            <person name="Ezra D."/>
            <person name="Gonzalez J."/>
            <person name="Henrissat B."/>
            <person name="Kuo A."/>
            <person name="Liang C."/>
            <person name="Lipzen A."/>
            <person name="Lutzoni F."/>
            <person name="Magnuson J."/>
            <person name="Mondo S."/>
            <person name="Nolan M."/>
            <person name="Ohm R."/>
            <person name="Pangilinan J."/>
            <person name="Park H.-J."/>
            <person name="Ramirez L."/>
            <person name="Alfaro M."/>
            <person name="Sun H."/>
            <person name="Tritt A."/>
            <person name="Yoshinaga Y."/>
            <person name="Zwiers L.-H."/>
            <person name="Turgeon B."/>
            <person name="Goodwin S."/>
            <person name="Spatafora J."/>
            <person name="Crous P."/>
            <person name="Grigoriev I."/>
        </authorList>
    </citation>
    <scope>NUCLEOTIDE SEQUENCE</scope>
    <source>
        <strain evidence="1">CBS 110217</strain>
    </source>
</reference>
<dbReference type="AlphaFoldDB" id="A0A9P4HAN0"/>
<sequence length="174" mass="19298">MQESVECSLVLGQNIKLSASRLRSAGSLLMRGEIRYERGRTRFQGSTSPHLLLAGEVDDGFADQHGAQRRDANANVAELIKTSRGASYSGSRLAKVSAASTDKYAPEVLHASRFHGFQTTSQSQFEYHKLPRFARDYIQGLAKESALESFAHGNFFLKPHITIVASSWKARQMH</sequence>
<dbReference type="Proteomes" id="UP000799777">
    <property type="component" value="Unassembled WGS sequence"/>
</dbReference>
<name>A0A9P4HAN0_9PLEO</name>
<keyword evidence="2" id="KW-1185">Reference proteome</keyword>
<accession>A0A9P4HAN0</accession>
<dbReference type="EMBL" id="ML978192">
    <property type="protein sequence ID" value="KAF2030249.1"/>
    <property type="molecule type" value="Genomic_DNA"/>
</dbReference>
<gene>
    <name evidence="1" type="ORF">EK21DRAFT_89130</name>
</gene>
<proteinExistence type="predicted"/>
<comment type="caution">
    <text evidence="1">The sequence shown here is derived from an EMBL/GenBank/DDBJ whole genome shotgun (WGS) entry which is preliminary data.</text>
</comment>